<feature type="signal peptide" evidence="1">
    <location>
        <begin position="1"/>
        <end position="17"/>
    </location>
</feature>
<dbReference type="PANTHER" id="PTHR20987">
    <property type="entry name" value="CHITIN-BINDING TYPE-2 DOMAIN-CONTAINING PROTEIN-RELATED"/>
    <property type="match status" value="1"/>
</dbReference>
<protein>
    <submittedName>
        <fullName evidence="3">Uncharacterized protein LOC117576307</fullName>
    </submittedName>
</protein>
<keyword evidence="2" id="KW-1185">Reference proteome</keyword>
<accession>A0A6P8XU11</accession>
<proteinExistence type="predicted"/>
<evidence type="ECO:0000313" key="3">
    <source>
        <dbReference type="RefSeq" id="XP_034116853.1"/>
    </source>
</evidence>
<keyword evidence="1" id="KW-0732">Signal</keyword>
<dbReference type="Proteomes" id="UP000515160">
    <property type="component" value="Chromosome 2R"/>
</dbReference>
<sequence>MKAFIALFALLAAVVIAVNGDAGRSACQDETEVGQTYPHHFDPAKYWLCEELNVAATEVDCPTGLAYMHYLKECIPWASYIWKKPEFPPTIA</sequence>
<dbReference type="OrthoDB" id="7925580at2759"/>
<feature type="chain" id="PRO_5027892661" evidence="1">
    <location>
        <begin position="18"/>
        <end position="92"/>
    </location>
</feature>
<dbReference type="AlphaFoldDB" id="A0A6P8XU11"/>
<dbReference type="SUPFAM" id="SSF57625">
    <property type="entry name" value="Invertebrate chitin-binding proteins"/>
    <property type="match status" value="1"/>
</dbReference>
<dbReference type="GeneID" id="117576307"/>
<organism evidence="2 3">
    <name type="scientific">Drosophila albomicans</name>
    <name type="common">Fruit fly</name>
    <dbReference type="NCBI Taxonomy" id="7291"/>
    <lineage>
        <taxon>Eukaryota</taxon>
        <taxon>Metazoa</taxon>
        <taxon>Ecdysozoa</taxon>
        <taxon>Arthropoda</taxon>
        <taxon>Hexapoda</taxon>
        <taxon>Insecta</taxon>
        <taxon>Pterygota</taxon>
        <taxon>Neoptera</taxon>
        <taxon>Endopterygota</taxon>
        <taxon>Diptera</taxon>
        <taxon>Brachycera</taxon>
        <taxon>Muscomorpha</taxon>
        <taxon>Ephydroidea</taxon>
        <taxon>Drosophilidae</taxon>
        <taxon>Drosophila</taxon>
    </lineage>
</organism>
<dbReference type="GO" id="GO:0008061">
    <property type="term" value="F:chitin binding"/>
    <property type="evidence" value="ECO:0007669"/>
    <property type="project" value="InterPro"/>
</dbReference>
<gene>
    <name evidence="3" type="primary">LOC117576307</name>
</gene>
<dbReference type="Gene3D" id="2.170.140.10">
    <property type="entry name" value="Chitin binding domain"/>
    <property type="match status" value="1"/>
</dbReference>
<evidence type="ECO:0000313" key="2">
    <source>
        <dbReference type="Proteomes" id="UP000515160"/>
    </source>
</evidence>
<dbReference type="InterPro" id="IPR036508">
    <property type="entry name" value="Chitin-bd_dom_sf"/>
</dbReference>
<reference evidence="3" key="1">
    <citation type="submission" date="2025-08" db="UniProtKB">
        <authorList>
            <consortium name="RefSeq"/>
        </authorList>
    </citation>
    <scope>IDENTIFICATION</scope>
    <source>
        <strain evidence="3">15112-1751.03</strain>
        <tissue evidence="3">Whole Adult</tissue>
    </source>
</reference>
<dbReference type="PANTHER" id="PTHR20987:SF0">
    <property type="entry name" value="CHITIN-BINDING TYPE-2 DOMAIN-CONTAINING PROTEIN-RELATED"/>
    <property type="match status" value="1"/>
</dbReference>
<dbReference type="RefSeq" id="XP_034116853.1">
    <property type="nucleotide sequence ID" value="XM_034260962.1"/>
</dbReference>
<evidence type="ECO:0000256" key="1">
    <source>
        <dbReference type="SAM" id="SignalP"/>
    </source>
</evidence>
<name>A0A6P8XU11_DROAB</name>